<evidence type="ECO:0000256" key="1">
    <source>
        <dbReference type="SAM" id="Phobius"/>
    </source>
</evidence>
<sequence>MTTHDDDSLARALHEVPVAQQRPRELIERRGRTLRRRHQASVAGVAVLVAGALAVPSMELFGDGPTSDAPTSTTEQCPDTHEDAERQINEVLGQPADTFVPDPAGVPDKLRLLWSERSNAPAPETANAHDHTDASSELASHYASCPVFAGQRVVLVAVEDGVVSRAVSVYYTEIAYEPDQDLTERVLDAGSTQVSIRHGEPGKDRVSADWGGDNESWSVVGYPLSDEEISTLAASVEVTDGEVDVSDWSVSAEADHVARLPALNSAVGGMMYEVFGGDDRSLGLRVDTYTNTLWSRASVGDRVVEIAGDPALLDADDGTLHWQPDEGVTATLSGELDGEQLMQIAETVRPVSGDDARLVRSWKTPGEER</sequence>
<evidence type="ECO:0000313" key="3">
    <source>
        <dbReference type="Proteomes" id="UP000250462"/>
    </source>
</evidence>
<protein>
    <submittedName>
        <fullName evidence="2">Uncharacterized protein</fullName>
    </submittedName>
</protein>
<keyword evidence="1" id="KW-0472">Membrane</keyword>
<organism evidence="2 3">
    <name type="scientific">Phytoactinopolyspora halophila</name>
    <dbReference type="NCBI Taxonomy" id="1981511"/>
    <lineage>
        <taxon>Bacteria</taxon>
        <taxon>Bacillati</taxon>
        <taxon>Actinomycetota</taxon>
        <taxon>Actinomycetes</taxon>
        <taxon>Jiangellales</taxon>
        <taxon>Jiangellaceae</taxon>
        <taxon>Phytoactinopolyspora</taxon>
    </lineage>
</organism>
<dbReference type="EMBL" id="QMIG01000019">
    <property type="protein sequence ID" value="RAW11641.1"/>
    <property type="molecule type" value="Genomic_DNA"/>
</dbReference>
<feature type="transmembrane region" description="Helical" evidence="1">
    <location>
        <begin position="40"/>
        <end position="58"/>
    </location>
</feature>
<dbReference type="OrthoDB" id="5189119at2"/>
<keyword evidence="1" id="KW-0812">Transmembrane</keyword>
<keyword evidence="1" id="KW-1133">Transmembrane helix</keyword>
<accession>A0A329QI91</accession>
<comment type="caution">
    <text evidence="2">The sequence shown here is derived from an EMBL/GenBank/DDBJ whole genome shotgun (WGS) entry which is preliminary data.</text>
</comment>
<evidence type="ECO:0000313" key="2">
    <source>
        <dbReference type="EMBL" id="RAW11641.1"/>
    </source>
</evidence>
<proteinExistence type="predicted"/>
<dbReference type="Proteomes" id="UP000250462">
    <property type="component" value="Unassembled WGS sequence"/>
</dbReference>
<dbReference type="AlphaFoldDB" id="A0A329QI91"/>
<reference evidence="2 3" key="1">
    <citation type="submission" date="2018-06" db="EMBL/GenBank/DDBJ databases">
        <title>Phytoactinopolyspora halophila sp. nov., a novel halophilic actinomycete isolated from a saline soil in China.</title>
        <authorList>
            <person name="Tang S.-K."/>
        </authorList>
    </citation>
    <scope>NUCLEOTIDE SEQUENCE [LARGE SCALE GENOMIC DNA]</scope>
    <source>
        <strain evidence="2 3">YIM 96934</strain>
    </source>
</reference>
<gene>
    <name evidence="2" type="ORF">DPM12_16370</name>
</gene>
<name>A0A329QI91_9ACTN</name>
<keyword evidence="3" id="KW-1185">Reference proteome</keyword>
<dbReference type="RefSeq" id="WP_112259411.1">
    <property type="nucleotide sequence ID" value="NZ_QMIG01000019.1"/>
</dbReference>